<sequence>MRHGYLDIATTPSVMAARERYGSAARWTQAQEPPAPDESVRNLRLGAPEQAFIGERDGFYLASVSETGWPYVQYRGGPAGFLRVIDDRTLGFADFRGNRQYITTGNVQANDRVSLFLMDYAHRHRLKIFGRMRVVDPVDDPALKERLAVPGYAGHIERIVLITVEAFDWNCPQHITPRFTEGELAAALEPVRAEMDGLRQENERLRRALMTGGPAGTP</sequence>
<proteinExistence type="predicted"/>
<evidence type="ECO:0000259" key="1">
    <source>
        <dbReference type="Pfam" id="PF01243"/>
    </source>
</evidence>
<dbReference type="SUPFAM" id="SSF50475">
    <property type="entry name" value="FMN-binding split barrel"/>
    <property type="match status" value="1"/>
</dbReference>
<dbReference type="Pfam" id="PF01243">
    <property type="entry name" value="PNPOx_N"/>
    <property type="match status" value="1"/>
</dbReference>
<evidence type="ECO:0000313" key="2">
    <source>
        <dbReference type="EMBL" id="NYZ21001.1"/>
    </source>
</evidence>
<name>A0ABX2T9Z2_9PROT</name>
<gene>
    <name evidence="2" type="ORF">HND93_14900</name>
</gene>
<dbReference type="RefSeq" id="WP_180282779.1">
    <property type="nucleotide sequence ID" value="NZ_JABFDB010000010.1"/>
</dbReference>
<keyword evidence="3" id="KW-1185">Reference proteome</keyword>
<accession>A0ABX2T9Z2</accession>
<organism evidence="2 3">
    <name type="scientific">Azospirillum oleiclasticum</name>
    <dbReference type="NCBI Taxonomy" id="2735135"/>
    <lineage>
        <taxon>Bacteria</taxon>
        <taxon>Pseudomonadati</taxon>
        <taxon>Pseudomonadota</taxon>
        <taxon>Alphaproteobacteria</taxon>
        <taxon>Rhodospirillales</taxon>
        <taxon>Azospirillaceae</taxon>
        <taxon>Azospirillum</taxon>
    </lineage>
</organism>
<dbReference type="PANTHER" id="PTHR42815:SF2">
    <property type="entry name" value="FAD-BINDING, PUTATIVE (AFU_ORTHOLOGUE AFUA_6G07600)-RELATED"/>
    <property type="match status" value="1"/>
</dbReference>
<feature type="domain" description="Pyridoxamine 5'-phosphate oxidase N-terminal" evidence="1">
    <location>
        <begin position="50"/>
        <end position="137"/>
    </location>
</feature>
<dbReference type="Gene3D" id="2.30.110.10">
    <property type="entry name" value="Electron Transport, Fmn-binding Protein, Chain A"/>
    <property type="match status" value="1"/>
</dbReference>
<comment type="caution">
    <text evidence="2">The sequence shown here is derived from an EMBL/GenBank/DDBJ whole genome shotgun (WGS) entry which is preliminary data.</text>
</comment>
<dbReference type="Proteomes" id="UP000584642">
    <property type="component" value="Unassembled WGS sequence"/>
</dbReference>
<dbReference type="EMBL" id="JABFDB010000010">
    <property type="protein sequence ID" value="NYZ21001.1"/>
    <property type="molecule type" value="Genomic_DNA"/>
</dbReference>
<dbReference type="InterPro" id="IPR012349">
    <property type="entry name" value="Split_barrel_FMN-bd"/>
</dbReference>
<dbReference type="InterPro" id="IPR011576">
    <property type="entry name" value="Pyridox_Oxase_N"/>
</dbReference>
<dbReference type="PANTHER" id="PTHR42815">
    <property type="entry name" value="FAD-BINDING, PUTATIVE (AFU_ORTHOLOGUE AFUA_6G07600)-RELATED"/>
    <property type="match status" value="1"/>
</dbReference>
<evidence type="ECO:0000313" key="3">
    <source>
        <dbReference type="Proteomes" id="UP000584642"/>
    </source>
</evidence>
<reference evidence="2 3" key="1">
    <citation type="submission" date="2020-05" db="EMBL/GenBank/DDBJ databases">
        <title>Azospirillum oleiclasticum sp. nov, a nitrogen-fixing and heavy crude oil-emulsifying bacterium isolated from the crude oil of Yumen Oilfield.</title>
        <authorList>
            <person name="Wu D."/>
            <person name="Cai M."/>
            <person name="Zhang X."/>
        </authorList>
    </citation>
    <scope>NUCLEOTIDE SEQUENCE [LARGE SCALE GENOMIC DNA]</scope>
    <source>
        <strain evidence="2 3">ROY-1-1-2</strain>
    </source>
</reference>
<protein>
    <submittedName>
        <fullName evidence="2">Pyridoxamine 5-phosphate oxidase</fullName>
    </submittedName>
</protein>